<dbReference type="InterPro" id="IPR044618">
    <property type="entry name" value="NdhT-like"/>
</dbReference>
<feature type="domain" description="J" evidence="2">
    <location>
        <begin position="34"/>
        <end position="100"/>
    </location>
</feature>
<keyword evidence="1" id="KW-0472">Membrane</keyword>
<protein>
    <submittedName>
        <fullName evidence="3">DnaJ-class molecular chaperone with C-terminal Zn finger domain</fullName>
    </submittedName>
</protein>
<dbReference type="CDD" id="cd06257">
    <property type="entry name" value="DnaJ"/>
    <property type="match status" value="1"/>
</dbReference>
<dbReference type="Pfam" id="PF00226">
    <property type="entry name" value="DnaJ"/>
    <property type="match status" value="1"/>
</dbReference>
<dbReference type="KEGG" id="cyu:UCYN_10180"/>
<keyword evidence="1" id="KW-1133">Transmembrane helix</keyword>
<feature type="transmembrane region" description="Helical" evidence="1">
    <location>
        <begin position="140"/>
        <end position="163"/>
    </location>
</feature>
<reference evidence="3 4" key="1">
    <citation type="journal article" date="2010" name="Nature">
        <title>Metabolic streamlining in an open-ocean nitrogen-fixing cyanobacterium.</title>
        <authorList>
            <person name="Tripp H.J."/>
            <person name="Bench S.R."/>
            <person name="Turk K.A."/>
            <person name="Foster R.A."/>
            <person name="Desany B.A."/>
            <person name="Niazi F."/>
            <person name="Affourtit J.P."/>
            <person name="Zehr J.P."/>
        </authorList>
    </citation>
    <scope>NUCLEOTIDE SEQUENCE [LARGE SCALE GENOMIC DNA]</scope>
    <source>
        <strain evidence="4">ALOHA</strain>
    </source>
</reference>
<dbReference type="InterPro" id="IPR036869">
    <property type="entry name" value="J_dom_sf"/>
</dbReference>
<evidence type="ECO:0000313" key="3">
    <source>
        <dbReference type="EMBL" id="ADB95693.1"/>
    </source>
</evidence>
<dbReference type="SUPFAM" id="SSF46565">
    <property type="entry name" value="Chaperone J-domain"/>
    <property type="match status" value="1"/>
</dbReference>
<dbReference type="PANTHER" id="PTHR45283:SF1">
    <property type="entry name" value="NAD(P)H-QUINONE OXIDOREDUCTASE SUBUNIT T, CHLOROPLASTIC"/>
    <property type="match status" value="1"/>
</dbReference>
<dbReference type="PRINTS" id="PR00625">
    <property type="entry name" value="JDOMAIN"/>
</dbReference>
<dbReference type="AlphaFoldDB" id="D3EQE3"/>
<evidence type="ECO:0000259" key="2">
    <source>
        <dbReference type="PROSITE" id="PS50076"/>
    </source>
</evidence>
<dbReference type="PANTHER" id="PTHR45283">
    <property type="entry name" value="NAD(P)H-QUINONE OXIDOREDUCTASE SUBUNIT T, CHLOROPLASTIC"/>
    <property type="match status" value="1"/>
</dbReference>
<dbReference type="PROSITE" id="PS50076">
    <property type="entry name" value="DNAJ_2"/>
    <property type="match status" value="1"/>
</dbReference>
<dbReference type="RefSeq" id="WP_012954380.1">
    <property type="nucleotide sequence ID" value="NC_013771.1"/>
</dbReference>
<gene>
    <name evidence="3" type="ordered locus">UCYN_10180</name>
</gene>
<proteinExistence type="predicted"/>
<dbReference type="Gene3D" id="1.10.287.110">
    <property type="entry name" value="DnaJ domain"/>
    <property type="match status" value="1"/>
</dbReference>
<keyword evidence="1" id="KW-0812">Transmembrane</keyword>
<keyword evidence="4" id="KW-1185">Reference proteome</keyword>
<accession>D3EQE3</accession>
<dbReference type="InterPro" id="IPR001623">
    <property type="entry name" value="DnaJ_domain"/>
</dbReference>
<sequence length="173" mass="19703">MHTKNNCNKTNISQQDVKHSVLSYESLQNLFPNSYYAVLGVHPSTSISEIRKIYRELSKLYHPDTTVLSPSLAKLEFQRLNESYQILSNPQKRLFHDVKIGYIYLNTIQNPIKSSLDIKKHQYSSAYLDPYDRSLSGGEIFAVLVLGFTILGCLILSIVITILKKNGVTLHIM</sequence>
<dbReference type="EMBL" id="CP001842">
    <property type="protein sequence ID" value="ADB95693.1"/>
    <property type="molecule type" value="Genomic_DNA"/>
</dbReference>
<organism evidence="4">
    <name type="scientific">Atelocyanobacterium thalassa (isolate ALOHA)</name>
    <dbReference type="NCBI Taxonomy" id="1453429"/>
    <lineage>
        <taxon>Bacteria</taxon>
        <taxon>Bacillati</taxon>
        <taxon>Cyanobacteriota</taxon>
        <taxon>Cyanophyceae</taxon>
        <taxon>Oscillatoriophycideae</taxon>
        <taxon>Chroococcales</taxon>
        <taxon>Aphanothecaceae</taxon>
        <taxon>Candidatus Atelocyanobacterium</taxon>
        <taxon>Candidatus Atelocyanobacterium thalassae</taxon>
    </lineage>
</organism>
<dbReference type="HOGENOM" id="CLU_091338_1_1_3"/>
<dbReference type="Proteomes" id="UP000001405">
    <property type="component" value="Chromosome"/>
</dbReference>
<dbReference type="STRING" id="1453429.UCYN_10180"/>
<evidence type="ECO:0000256" key="1">
    <source>
        <dbReference type="SAM" id="Phobius"/>
    </source>
</evidence>
<name>D3EQE3_ATETH</name>
<evidence type="ECO:0000313" key="4">
    <source>
        <dbReference type="Proteomes" id="UP000001405"/>
    </source>
</evidence>
<dbReference type="OrthoDB" id="9779889at2"/>
<dbReference type="SMART" id="SM00271">
    <property type="entry name" value="DnaJ"/>
    <property type="match status" value="1"/>
</dbReference>